<dbReference type="PROSITE" id="PS00690">
    <property type="entry name" value="DEAH_ATP_HELICASE"/>
    <property type="match status" value="1"/>
</dbReference>
<dbReference type="CDD" id="cd17917">
    <property type="entry name" value="DEXHc_RHA-like"/>
    <property type="match status" value="1"/>
</dbReference>
<feature type="region of interest" description="Disordered" evidence="7">
    <location>
        <begin position="1"/>
        <end position="141"/>
    </location>
</feature>
<keyword evidence="3" id="KW-0378">Hydrolase</keyword>
<evidence type="ECO:0000256" key="3">
    <source>
        <dbReference type="ARBA" id="ARBA00022801"/>
    </source>
</evidence>
<evidence type="ECO:0000256" key="4">
    <source>
        <dbReference type="ARBA" id="ARBA00022806"/>
    </source>
</evidence>
<dbReference type="SMART" id="SM00487">
    <property type="entry name" value="DEXDc"/>
    <property type="match status" value="1"/>
</dbReference>
<dbReference type="InterPro" id="IPR011709">
    <property type="entry name" value="DEAD-box_helicase_OB_fold"/>
</dbReference>
<accession>A0ABR4PNC9</accession>
<dbReference type="CDD" id="cd18791">
    <property type="entry name" value="SF2_C_RHA"/>
    <property type="match status" value="1"/>
</dbReference>
<comment type="caution">
    <text evidence="10">The sequence shown here is derived from an EMBL/GenBank/DDBJ whole genome shotgun (WGS) entry which is preliminary data.</text>
</comment>
<dbReference type="PANTHER" id="PTHR18934">
    <property type="entry name" value="ATP-DEPENDENT RNA HELICASE"/>
    <property type="match status" value="1"/>
</dbReference>
<evidence type="ECO:0000259" key="9">
    <source>
        <dbReference type="PROSITE" id="PS51194"/>
    </source>
</evidence>
<dbReference type="Gene3D" id="3.40.50.300">
    <property type="entry name" value="P-loop containing nucleotide triphosphate hydrolases"/>
    <property type="match status" value="2"/>
</dbReference>
<dbReference type="Proteomes" id="UP001629113">
    <property type="component" value="Unassembled WGS sequence"/>
</dbReference>
<evidence type="ECO:0000313" key="11">
    <source>
        <dbReference type="Proteomes" id="UP001629113"/>
    </source>
</evidence>
<organism evidence="10 11">
    <name type="scientific">Phlyctema vagabunda</name>
    <dbReference type="NCBI Taxonomy" id="108571"/>
    <lineage>
        <taxon>Eukaryota</taxon>
        <taxon>Fungi</taxon>
        <taxon>Dikarya</taxon>
        <taxon>Ascomycota</taxon>
        <taxon>Pezizomycotina</taxon>
        <taxon>Leotiomycetes</taxon>
        <taxon>Helotiales</taxon>
        <taxon>Dermateaceae</taxon>
        <taxon>Phlyctema</taxon>
    </lineage>
</organism>
<dbReference type="InterPro" id="IPR007502">
    <property type="entry name" value="Helicase-assoc_dom"/>
</dbReference>
<feature type="region of interest" description="Disordered" evidence="7">
    <location>
        <begin position="381"/>
        <end position="439"/>
    </location>
</feature>
<dbReference type="PROSITE" id="PS51192">
    <property type="entry name" value="HELICASE_ATP_BIND_1"/>
    <property type="match status" value="1"/>
</dbReference>
<evidence type="ECO:0000256" key="2">
    <source>
        <dbReference type="ARBA" id="ARBA00022741"/>
    </source>
</evidence>
<feature type="compositionally biased region" description="Low complexity" evidence="7">
    <location>
        <begin position="398"/>
        <end position="411"/>
    </location>
</feature>
<dbReference type="InterPro" id="IPR048333">
    <property type="entry name" value="HA2_WH"/>
</dbReference>
<evidence type="ECO:0000256" key="5">
    <source>
        <dbReference type="ARBA" id="ARBA00022840"/>
    </source>
</evidence>
<evidence type="ECO:0000256" key="7">
    <source>
        <dbReference type="SAM" id="MobiDB-lite"/>
    </source>
</evidence>
<dbReference type="PROSITE" id="PS51194">
    <property type="entry name" value="HELICASE_CTER"/>
    <property type="match status" value="1"/>
</dbReference>
<comment type="catalytic activity">
    <reaction evidence="6">
        <text>ATP + H2O = ADP + phosphate + H(+)</text>
        <dbReference type="Rhea" id="RHEA:13065"/>
        <dbReference type="ChEBI" id="CHEBI:15377"/>
        <dbReference type="ChEBI" id="CHEBI:15378"/>
        <dbReference type="ChEBI" id="CHEBI:30616"/>
        <dbReference type="ChEBI" id="CHEBI:43474"/>
        <dbReference type="ChEBI" id="CHEBI:456216"/>
        <dbReference type="EC" id="3.6.4.13"/>
    </reaction>
</comment>
<dbReference type="EC" id="3.6.4.13" evidence="1"/>
<dbReference type="Gene3D" id="1.20.120.1080">
    <property type="match status" value="1"/>
</dbReference>
<keyword evidence="4 10" id="KW-0347">Helicase</keyword>
<sequence>MPPKLHTKFVDEEVKPASPAQIQEANGPGKAAEQPSNRPVNKGNLPVQNGQKRLRDGSPKTSLSPSQGSPATVGGKKQSDANGVGTAKHKNNNGTGLKAGGGGAGPTRNIMNGAIGLEQKGPKSFKGTASSQHQPTSSRELEKTAKSLLELRKKLPIWEKKADIRWSLRHNDILLLVGETGSGKSTQVPQFLFTEPWCKKQTAKVMNKDGVEEDVSVGGVIAVTEPRRIAATTLAQRVAREVGSHLGSSGEGARMPGKVGYSVRFDSNLPAGHKIKFVTEGTLLQEMLRDPHLRQYSAVVVDEIHERSVDVDLIAGFLRQIVHGDLKGRGGIPLKVVIMSATLDLGGLEAYFSLPHTVPDYRPGKNHETVFAEHLLKEQAAEKTKDATEPPRRSSTDSNGSYSSWGGISSSNETEDNKSTNVTPDKKKALDHPKRHRVPEEISGIPDEDIQESNVVVEYVEGRQHDVKILYRLTPSPDYMESMLKTILQIHTHEPMNGPSDILAFLTGQDEIEALKTQLEHYAPSLVKTVPRMKILPLYGSLSATAQQEAFEKVKEKFTRKIVLATNIAETSVTVSGVRYVIDCGKAKVKQYRPRLGMESLLAKPISKVSAIQRKGRAGREVPGRCYRLYTEEDYAKLEMDEKPEILRSDVIEAVLKMKARGVDDVLSFPLMDSPDIVAMEKSLLQLHVMGALDDDGKLNATGKKMAAYPLPATYGRVLIAAAEPTADCLLEAIDVISCLTADAELFMQPQSEEERDDIEENRKDLQRREGDVMTFLTTIQRYASENADRTEWCRKRLISIRAVKMAMTIRKQLRTLCLSQKLLKEAPLPDPQPFEPISPERAEALLKAFLVPFATKTAVLAPDGSYLTTQGRNVIAIHPSSVLHGQRKEAIMFLEHVWTAKNYAKKVSAIQANWIVEALGV</sequence>
<dbReference type="EMBL" id="JBFCZG010000003">
    <property type="protein sequence ID" value="KAL3424843.1"/>
    <property type="molecule type" value="Genomic_DNA"/>
</dbReference>
<dbReference type="Pfam" id="PF00271">
    <property type="entry name" value="Helicase_C"/>
    <property type="match status" value="1"/>
</dbReference>
<evidence type="ECO:0000313" key="10">
    <source>
        <dbReference type="EMBL" id="KAL3424843.1"/>
    </source>
</evidence>
<keyword evidence="5" id="KW-0067">ATP-binding</keyword>
<feature type="domain" description="Helicase ATP-binding" evidence="8">
    <location>
        <begin position="165"/>
        <end position="361"/>
    </location>
</feature>
<dbReference type="InterPro" id="IPR002464">
    <property type="entry name" value="DNA/RNA_helicase_DEAH_CS"/>
</dbReference>
<feature type="compositionally biased region" description="Polar residues" evidence="7">
    <location>
        <begin position="127"/>
        <end position="138"/>
    </location>
</feature>
<proteinExistence type="predicted"/>
<dbReference type="InterPro" id="IPR001650">
    <property type="entry name" value="Helicase_C-like"/>
</dbReference>
<dbReference type="SUPFAM" id="SSF52540">
    <property type="entry name" value="P-loop containing nucleoside triphosphate hydrolases"/>
    <property type="match status" value="1"/>
</dbReference>
<dbReference type="Pfam" id="PF21010">
    <property type="entry name" value="HA2_C"/>
    <property type="match status" value="1"/>
</dbReference>
<feature type="compositionally biased region" description="Basic and acidic residues" evidence="7">
    <location>
        <begin position="381"/>
        <end position="395"/>
    </location>
</feature>
<feature type="domain" description="Helicase C-terminal" evidence="9">
    <location>
        <begin position="486"/>
        <end position="662"/>
    </location>
</feature>
<reference evidence="10 11" key="1">
    <citation type="submission" date="2024-06" db="EMBL/GenBank/DDBJ databases">
        <title>Complete genome of Phlyctema vagabunda strain 19-DSS-EL-015.</title>
        <authorList>
            <person name="Fiorenzani C."/>
        </authorList>
    </citation>
    <scope>NUCLEOTIDE SEQUENCE [LARGE SCALE GENOMIC DNA]</scope>
    <source>
        <strain evidence="10 11">19-DSS-EL-015</strain>
    </source>
</reference>
<dbReference type="InterPro" id="IPR014001">
    <property type="entry name" value="Helicase_ATP-bd"/>
</dbReference>
<gene>
    <name evidence="10" type="ORF">PVAG01_04124</name>
</gene>
<dbReference type="SMART" id="SM00847">
    <property type="entry name" value="HA2"/>
    <property type="match status" value="1"/>
</dbReference>
<feature type="compositionally biased region" description="Polar residues" evidence="7">
    <location>
        <begin position="59"/>
        <end position="70"/>
    </location>
</feature>
<evidence type="ECO:0000256" key="6">
    <source>
        <dbReference type="ARBA" id="ARBA00047984"/>
    </source>
</evidence>
<dbReference type="Pfam" id="PF04408">
    <property type="entry name" value="WHD_HA2"/>
    <property type="match status" value="1"/>
</dbReference>
<evidence type="ECO:0000259" key="8">
    <source>
        <dbReference type="PROSITE" id="PS51192"/>
    </source>
</evidence>
<dbReference type="Pfam" id="PF07717">
    <property type="entry name" value="OB_NTP_bind"/>
    <property type="match status" value="1"/>
</dbReference>
<dbReference type="PANTHER" id="PTHR18934:SF118">
    <property type="entry name" value="ATP-DEPENDENT RNA HELICASE DHX33"/>
    <property type="match status" value="1"/>
</dbReference>
<name>A0ABR4PNC9_9HELO</name>
<protein>
    <recommendedName>
        <fullName evidence="1">RNA helicase</fullName>
        <ecNumber evidence="1">3.6.4.13</ecNumber>
    </recommendedName>
</protein>
<evidence type="ECO:0000256" key="1">
    <source>
        <dbReference type="ARBA" id="ARBA00012552"/>
    </source>
</evidence>
<dbReference type="InterPro" id="IPR027417">
    <property type="entry name" value="P-loop_NTPase"/>
</dbReference>
<keyword evidence="11" id="KW-1185">Reference proteome</keyword>
<dbReference type="GO" id="GO:0004386">
    <property type="term" value="F:helicase activity"/>
    <property type="evidence" value="ECO:0007669"/>
    <property type="project" value="UniProtKB-KW"/>
</dbReference>
<keyword evidence="2" id="KW-0547">Nucleotide-binding</keyword>
<dbReference type="SMART" id="SM00490">
    <property type="entry name" value="HELICc"/>
    <property type="match status" value="1"/>
</dbReference>